<evidence type="ECO:0000313" key="3">
    <source>
        <dbReference type="Proteomes" id="UP000287651"/>
    </source>
</evidence>
<sequence length="190" mass="20672">MCSRSKSSSCKKSRFQTVTTCRSFFAGGATAGGATDVGSFSFSKPFVIKSAPGAEVVVDRVRPRRRADLAIHEQKPRVLKGGEIRIPKRARLGMCCMTFQCNAAHESLAFFRVDPGGAAHERNRAVLMSHHTGSFVLHRIPISERHIALILVPLSGFTALLPPSPPQEIASGKERESEVESNACRSNCIH</sequence>
<reference evidence="2 3" key="1">
    <citation type="journal article" date="2014" name="Agronomy (Basel)">
        <title>A Draft Genome Sequence for Ensete ventricosum, the Drought-Tolerant Tree Against Hunger.</title>
        <authorList>
            <person name="Harrison J."/>
            <person name="Moore K.A."/>
            <person name="Paszkiewicz K."/>
            <person name="Jones T."/>
            <person name="Grant M."/>
            <person name="Ambacheew D."/>
            <person name="Muzemil S."/>
            <person name="Studholme D.J."/>
        </authorList>
    </citation>
    <scope>NUCLEOTIDE SEQUENCE [LARGE SCALE GENOMIC DNA]</scope>
</reference>
<dbReference type="AlphaFoldDB" id="A0A427AXV1"/>
<evidence type="ECO:0000256" key="1">
    <source>
        <dbReference type="SAM" id="MobiDB-lite"/>
    </source>
</evidence>
<feature type="region of interest" description="Disordered" evidence="1">
    <location>
        <begin position="165"/>
        <end position="190"/>
    </location>
</feature>
<organism evidence="2 3">
    <name type="scientific">Ensete ventricosum</name>
    <name type="common">Abyssinian banana</name>
    <name type="synonym">Musa ensete</name>
    <dbReference type="NCBI Taxonomy" id="4639"/>
    <lineage>
        <taxon>Eukaryota</taxon>
        <taxon>Viridiplantae</taxon>
        <taxon>Streptophyta</taxon>
        <taxon>Embryophyta</taxon>
        <taxon>Tracheophyta</taxon>
        <taxon>Spermatophyta</taxon>
        <taxon>Magnoliopsida</taxon>
        <taxon>Liliopsida</taxon>
        <taxon>Zingiberales</taxon>
        <taxon>Musaceae</taxon>
        <taxon>Ensete</taxon>
    </lineage>
</organism>
<gene>
    <name evidence="2" type="ORF">B296_00010264</name>
</gene>
<evidence type="ECO:0000313" key="2">
    <source>
        <dbReference type="EMBL" id="RRT80947.1"/>
    </source>
</evidence>
<name>A0A427AXV1_ENSVE</name>
<proteinExistence type="predicted"/>
<protein>
    <submittedName>
        <fullName evidence="2">Uncharacterized protein</fullName>
    </submittedName>
</protein>
<dbReference type="Proteomes" id="UP000287651">
    <property type="component" value="Unassembled WGS sequence"/>
</dbReference>
<dbReference type="EMBL" id="AMZH03001026">
    <property type="protein sequence ID" value="RRT80947.1"/>
    <property type="molecule type" value="Genomic_DNA"/>
</dbReference>
<accession>A0A427AXV1</accession>
<comment type="caution">
    <text evidence="2">The sequence shown here is derived from an EMBL/GenBank/DDBJ whole genome shotgun (WGS) entry which is preliminary data.</text>
</comment>